<keyword evidence="6" id="KW-1185">Reference proteome</keyword>
<comment type="cofactor">
    <cofactor evidence="1">
        <name>Mg(2+)</name>
        <dbReference type="ChEBI" id="CHEBI:18420"/>
    </cofactor>
</comment>
<name>A0A133ZYW0_9FIRM</name>
<dbReference type="EMBL" id="LSDA01000011">
    <property type="protein sequence ID" value="KXB60601.1"/>
    <property type="molecule type" value="Genomic_DNA"/>
</dbReference>
<dbReference type="SUPFAM" id="SSF52980">
    <property type="entry name" value="Restriction endonuclease-like"/>
    <property type="match status" value="1"/>
</dbReference>
<dbReference type="AlphaFoldDB" id="A0A133ZYW0"/>
<dbReference type="Proteomes" id="UP000070394">
    <property type="component" value="Unassembled WGS sequence"/>
</dbReference>
<dbReference type="SMART" id="SM00990">
    <property type="entry name" value="VRR_NUC"/>
    <property type="match status" value="1"/>
</dbReference>
<protein>
    <submittedName>
        <fullName evidence="5">VRR-NUC domain protein</fullName>
    </submittedName>
</protein>
<accession>A0A133ZYW0</accession>
<evidence type="ECO:0000313" key="5">
    <source>
        <dbReference type="EMBL" id="KXB60601.1"/>
    </source>
</evidence>
<evidence type="ECO:0000259" key="4">
    <source>
        <dbReference type="SMART" id="SM00990"/>
    </source>
</evidence>
<comment type="caution">
    <text evidence="5">The sequence shown here is derived from an EMBL/GenBank/DDBJ whole genome shotgun (WGS) entry which is preliminary data.</text>
</comment>
<dbReference type="RefSeq" id="WP_242867621.1">
    <property type="nucleotide sequence ID" value="NZ_KQ959775.1"/>
</dbReference>
<evidence type="ECO:0000256" key="3">
    <source>
        <dbReference type="ARBA" id="ARBA00022801"/>
    </source>
</evidence>
<dbReference type="GO" id="GO:0016788">
    <property type="term" value="F:hydrolase activity, acting on ester bonds"/>
    <property type="evidence" value="ECO:0007669"/>
    <property type="project" value="InterPro"/>
</dbReference>
<dbReference type="PATRIC" id="fig|467210.3.peg.377"/>
<feature type="domain" description="VRR-NUC" evidence="4">
    <location>
        <begin position="48"/>
        <end position="146"/>
    </location>
</feature>
<evidence type="ECO:0000313" key="6">
    <source>
        <dbReference type="Proteomes" id="UP000070394"/>
    </source>
</evidence>
<keyword evidence="3" id="KW-0378">Hydrolase</keyword>
<dbReference type="Gene3D" id="3.40.1350.10">
    <property type="match status" value="1"/>
</dbReference>
<sequence length="174" mass="19992">MNSEGYKDPTADIAVGGIYHTRGKIDYTKFKTYDELVAYVKQRYEKIKNNYEAEVFIREHMPKESYFQKKIMEWICKNIPDAVIWKEAAGPYSRQGIPDITCIVNGRYYGFEVKRPFIGKLSKIQKETIDLLNKAGAKAYVVTSEKEVAEILKDEIKGGININEKPGRGIIRNT</sequence>
<gene>
    <name evidence="5" type="ORF">HMPREF1866_00382</name>
</gene>
<evidence type="ECO:0000256" key="2">
    <source>
        <dbReference type="ARBA" id="ARBA00022722"/>
    </source>
</evidence>
<evidence type="ECO:0000256" key="1">
    <source>
        <dbReference type="ARBA" id="ARBA00001946"/>
    </source>
</evidence>
<dbReference type="GO" id="GO:0004518">
    <property type="term" value="F:nuclease activity"/>
    <property type="evidence" value="ECO:0007669"/>
    <property type="project" value="UniProtKB-KW"/>
</dbReference>
<organism evidence="5 6">
    <name type="scientific">Lachnoanaerobaculum saburreum</name>
    <dbReference type="NCBI Taxonomy" id="467210"/>
    <lineage>
        <taxon>Bacteria</taxon>
        <taxon>Bacillati</taxon>
        <taxon>Bacillota</taxon>
        <taxon>Clostridia</taxon>
        <taxon>Lachnospirales</taxon>
        <taxon>Lachnospiraceae</taxon>
        <taxon>Lachnoanaerobaculum</taxon>
    </lineage>
</organism>
<dbReference type="GO" id="GO:0003676">
    <property type="term" value="F:nucleic acid binding"/>
    <property type="evidence" value="ECO:0007669"/>
    <property type="project" value="InterPro"/>
</dbReference>
<dbReference type="InterPro" id="IPR014883">
    <property type="entry name" value="VRR_NUC"/>
</dbReference>
<proteinExistence type="predicted"/>
<dbReference type="InterPro" id="IPR011335">
    <property type="entry name" value="Restrct_endonuc-II-like"/>
</dbReference>
<keyword evidence="2" id="KW-0540">Nuclease</keyword>
<reference evidence="6" key="1">
    <citation type="submission" date="2016-01" db="EMBL/GenBank/DDBJ databases">
        <authorList>
            <person name="Mitreva M."/>
            <person name="Pepin K.H."/>
            <person name="Mihindukulasuriya K.A."/>
            <person name="Fulton R."/>
            <person name="Fronick C."/>
            <person name="O'Laughlin M."/>
            <person name="Miner T."/>
            <person name="Herter B."/>
            <person name="Rosa B.A."/>
            <person name="Cordes M."/>
            <person name="Tomlinson C."/>
            <person name="Wollam A."/>
            <person name="Palsikar V.B."/>
            <person name="Mardis E.R."/>
            <person name="Wilson R.K."/>
        </authorList>
    </citation>
    <scope>NUCLEOTIDE SEQUENCE [LARGE SCALE GENOMIC DNA]</scope>
    <source>
        <strain evidence="6">DNF00896</strain>
    </source>
</reference>
<dbReference type="InterPro" id="IPR011856">
    <property type="entry name" value="tRNA_endonuc-like_dom_sf"/>
</dbReference>
<dbReference type="STRING" id="467210.HMPREF1866_00382"/>